<name>B8C7S1_THAPS</name>
<feature type="region of interest" description="Disordered" evidence="1">
    <location>
        <begin position="234"/>
        <end position="253"/>
    </location>
</feature>
<dbReference type="KEGG" id="tps:THAPSDRAFT_7874"/>
<dbReference type="PaxDb" id="35128-Thaps7874"/>
<evidence type="ECO:0000313" key="3">
    <source>
        <dbReference type="Proteomes" id="UP000001449"/>
    </source>
</evidence>
<accession>B8C7S1</accession>
<dbReference type="InParanoid" id="B8C7S1"/>
<dbReference type="RefSeq" id="XP_002292392.1">
    <property type="nucleotide sequence ID" value="XM_002292356.1"/>
</dbReference>
<proteinExistence type="predicted"/>
<dbReference type="EMBL" id="CM000645">
    <property type="protein sequence ID" value="EED90367.1"/>
    <property type="molecule type" value="Genomic_DNA"/>
</dbReference>
<gene>
    <name evidence="2" type="ORF">THAPSDRAFT_7874</name>
</gene>
<dbReference type="Proteomes" id="UP000001449">
    <property type="component" value="Chromosome 9"/>
</dbReference>
<keyword evidence="3" id="KW-1185">Reference proteome</keyword>
<dbReference type="HOGENOM" id="CLU_985124_0_0_1"/>
<evidence type="ECO:0000313" key="2">
    <source>
        <dbReference type="EMBL" id="EED90367.1"/>
    </source>
</evidence>
<organism evidence="2 3">
    <name type="scientific">Thalassiosira pseudonana</name>
    <name type="common">Marine diatom</name>
    <name type="synonym">Cyclotella nana</name>
    <dbReference type="NCBI Taxonomy" id="35128"/>
    <lineage>
        <taxon>Eukaryota</taxon>
        <taxon>Sar</taxon>
        <taxon>Stramenopiles</taxon>
        <taxon>Ochrophyta</taxon>
        <taxon>Bacillariophyta</taxon>
        <taxon>Coscinodiscophyceae</taxon>
        <taxon>Thalassiosirophycidae</taxon>
        <taxon>Thalassiosirales</taxon>
        <taxon>Thalassiosiraceae</taxon>
        <taxon>Thalassiosira</taxon>
    </lineage>
</organism>
<reference evidence="2 3" key="2">
    <citation type="journal article" date="2008" name="Nature">
        <title>The Phaeodactylum genome reveals the evolutionary history of diatom genomes.</title>
        <authorList>
            <person name="Bowler C."/>
            <person name="Allen A.E."/>
            <person name="Badger J.H."/>
            <person name="Grimwood J."/>
            <person name="Jabbari K."/>
            <person name="Kuo A."/>
            <person name="Maheswari U."/>
            <person name="Martens C."/>
            <person name="Maumus F."/>
            <person name="Otillar R.P."/>
            <person name="Rayko E."/>
            <person name="Salamov A."/>
            <person name="Vandepoele K."/>
            <person name="Beszteri B."/>
            <person name="Gruber A."/>
            <person name="Heijde M."/>
            <person name="Katinka M."/>
            <person name="Mock T."/>
            <person name="Valentin K."/>
            <person name="Verret F."/>
            <person name="Berges J.A."/>
            <person name="Brownlee C."/>
            <person name="Cadoret J.P."/>
            <person name="Chiovitti A."/>
            <person name="Choi C.J."/>
            <person name="Coesel S."/>
            <person name="De Martino A."/>
            <person name="Detter J.C."/>
            <person name="Durkin C."/>
            <person name="Falciatore A."/>
            <person name="Fournet J."/>
            <person name="Haruta M."/>
            <person name="Huysman M.J."/>
            <person name="Jenkins B.D."/>
            <person name="Jiroutova K."/>
            <person name="Jorgensen R.E."/>
            <person name="Joubert Y."/>
            <person name="Kaplan A."/>
            <person name="Kroger N."/>
            <person name="Kroth P.G."/>
            <person name="La Roche J."/>
            <person name="Lindquist E."/>
            <person name="Lommer M."/>
            <person name="Martin-Jezequel V."/>
            <person name="Lopez P.J."/>
            <person name="Lucas S."/>
            <person name="Mangogna M."/>
            <person name="McGinnis K."/>
            <person name="Medlin L.K."/>
            <person name="Montsant A."/>
            <person name="Oudot-Le Secq M.P."/>
            <person name="Napoli C."/>
            <person name="Obornik M."/>
            <person name="Parker M.S."/>
            <person name="Petit J.L."/>
            <person name="Porcel B.M."/>
            <person name="Poulsen N."/>
            <person name="Robison M."/>
            <person name="Rychlewski L."/>
            <person name="Rynearson T.A."/>
            <person name="Schmutz J."/>
            <person name="Shapiro H."/>
            <person name="Siaut M."/>
            <person name="Stanley M."/>
            <person name="Sussman M.R."/>
            <person name="Taylor A.R."/>
            <person name="Vardi A."/>
            <person name="von Dassow P."/>
            <person name="Vyverman W."/>
            <person name="Willis A."/>
            <person name="Wyrwicz L.S."/>
            <person name="Rokhsar D.S."/>
            <person name="Weissenbach J."/>
            <person name="Armbrust E.V."/>
            <person name="Green B.R."/>
            <person name="Van de Peer Y."/>
            <person name="Grigoriev I.V."/>
        </authorList>
    </citation>
    <scope>NUCLEOTIDE SEQUENCE [LARGE SCALE GENOMIC DNA]</scope>
    <source>
        <strain evidence="2 3">CCMP1335</strain>
    </source>
</reference>
<reference evidence="2 3" key="1">
    <citation type="journal article" date="2004" name="Science">
        <title>The genome of the diatom Thalassiosira pseudonana: ecology, evolution, and metabolism.</title>
        <authorList>
            <person name="Armbrust E.V."/>
            <person name="Berges J.A."/>
            <person name="Bowler C."/>
            <person name="Green B.R."/>
            <person name="Martinez D."/>
            <person name="Putnam N.H."/>
            <person name="Zhou S."/>
            <person name="Allen A.E."/>
            <person name="Apt K.E."/>
            <person name="Bechner M."/>
            <person name="Brzezinski M.A."/>
            <person name="Chaal B.K."/>
            <person name="Chiovitti A."/>
            <person name="Davis A.K."/>
            <person name="Demarest M.S."/>
            <person name="Detter J.C."/>
            <person name="Glavina T."/>
            <person name="Goodstein D."/>
            <person name="Hadi M.Z."/>
            <person name="Hellsten U."/>
            <person name="Hildebrand M."/>
            <person name="Jenkins B.D."/>
            <person name="Jurka J."/>
            <person name="Kapitonov V.V."/>
            <person name="Kroger N."/>
            <person name="Lau W.W."/>
            <person name="Lane T.W."/>
            <person name="Larimer F.W."/>
            <person name="Lippmeier J.C."/>
            <person name="Lucas S."/>
            <person name="Medina M."/>
            <person name="Montsant A."/>
            <person name="Obornik M."/>
            <person name="Parker M.S."/>
            <person name="Palenik B."/>
            <person name="Pazour G.J."/>
            <person name="Richardson P.M."/>
            <person name="Rynearson T.A."/>
            <person name="Saito M.A."/>
            <person name="Schwartz D.C."/>
            <person name="Thamatrakoln K."/>
            <person name="Valentin K."/>
            <person name="Vardi A."/>
            <person name="Wilkerson F.P."/>
            <person name="Rokhsar D.S."/>
        </authorList>
    </citation>
    <scope>NUCLEOTIDE SEQUENCE [LARGE SCALE GENOMIC DNA]</scope>
    <source>
        <strain evidence="2 3">CCMP1335</strain>
    </source>
</reference>
<protein>
    <submittedName>
        <fullName evidence="2">Uncharacterized protein</fullName>
    </submittedName>
</protein>
<evidence type="ECO:0000256" key="1">
    <source>
        <dbReference type="SAM" id="MobiDB-lite"/>
    </source>
</evidence>
<dbReference type="AlphaFoldDB" id="B8C7S1"/>
<dbReference type="GeneID" id="7444992"/>
<sequence length="283" mass="28794">MSNKYTNVNVDLGTNLTLSSFTSLSPPPCNTACNSSDARATIEVTGGSYLKFDGMVVIISGSNYTTPGGTAVHISEGSYGEFGMGLVVGGKAADEGGVSGVGVEVSGVGSTVTIDGTTLMSHMGGEGTPVQPGNALVVSDGATVTIQSGDIQYGVVISGGSSLSAYGGYFRQPIQVIGLESFIRFYGCFQTNQEGDSTIVSGVFSNEEGASTIDVLTSNGGMIELEEVGICETPSPPTKAPTNVPPVAEVTAKPTSKSPSNSAFGVGSVYLRWIVGYALYSSV</sequence>